<dbReference type="AlphaFoldDB" id="A0A0E9RS53"/>
<dbReference type="EMBL" id="GBXM01076628">
    <property type="protein sequence ID" value="JAH31949.1"/>
    <property type="molecule type" value="Transcribed_RNA"/>
</dbReference>
<evidence type="ECO:0000313" key="1">
    <source>
        <dbReference type="EMBL" id="JAH31949.1"/>
    </source>
</evidence>
<reference evidence="1" key="1">
    <citation type="submission" date="2014-11" db="EMBL/GenBank/DDBJ databases">
        <authorList>
            <person name="Amaro Gonzalez C."/>
        </authorList>
    </citation>
    <scope>NUCLEOTIDE SEQUENCE</scope>
</reference>
<proteinExistence type="predicted"/>
<reference evidence="1" key="2">
    <citation type="journal article" date="2015" name="Fish Shellfish Immunol.">
        <title>Early steps in the European eel (Anguilla anguilla)-Vibrio vulnificus interaction in the gills: Role of the RtxA13 toxin.</title>
        <authorList>
            <person name="Callol A."/>
            <person name="Pajuelo D."/>
            <person name="Ebbesson L."/>
            <person name="Teles M."/>
            <person name="MacKenzie S."/>
            <person name="Amaro C."/>
        </authorList>
    </citation>
    <scope>NUCLEOTIDE SEQUENCE</scope>
</reference>
<accession>A0A0E9RS53</accession>
<organism evidence="1">
    <name type="scientific">Anguilla anguilla</name>
    <name type="common">European freshwater eel</name>
    <name type="synonym">Muraena anguilla</name>
    <dbReference type="NCBI Taxonomy" id="7936"/>
    <lineage>
        <taxon>Eukaryota</taxon>
        <taxon>Metazoa</taxon>
        <taxon>Chordata</taxon>
        <taxon>Craniata</taxon>
        <taxon>Vertebrata</taxon>
        <taxon>Euteleostomi</taxon>
        <taxon>Actinopterygii</taxon>
        <taxon>Neopterygii</taxon>
        <taxon>Teleostei</taxon>
        <taxon>Anguilliformes</taxon>
        <taxon>Anguillidae</taxon>
        <taxon>Anguilla</taxon>
    </lineage>
</organism>
<name>A0A0E9RS53_ANGAN</name>
<sequence>MEKTALLELGLYPIISHKGRFSELRGNGL</sequence>
<protein>
    <submittedName>
        <fullName evidence="1">Uncharacterized protein</fullName>
    </submittedName>
</protein>